<keyword evidence="5" id="KW-0548">Nucleotidyltransferase</keyword>
<protein>
    <recommendedName>
        <fullName evidence="11">DNA primase small subunit PriS</fullName>
    </recommendedName>
</protein>
<name>A0A381WI82_9ZZZZ</name>
<dbReference type="EMBL" id="UINC01011891">
    <property type="protein sequence ID" value="SVA52210.1"/>
    <property type="molecule type" value="Genomic_DNA"/>
</dbReference>
<gene>
    <name evidence="10" type="ORF">METZ01_LOCUS105064</name>
</gene>
<evidence type="ECO:0000256" key="2">
    <source>
        <dbReference type="ARBA" id="ARBA00022478"/>
    </source>
</evidence>
<evidence type="ECO:0000256" key="1">
    <source>
        <dbReference type="ARBA" id="ARBA00009762"/>
    </source>
</evidence>
<sequence length="403" mass="45935">MAGGWSRFALRFSEYYGSLDSASLWTPPRLKSREWMFVPWGGAPPDRHRAFQSKTELLHYLQNRAPHSCFHSTAYYQRPSNRKMSEKGWLGADLIFDLDGDHLPGVSDTDFPTMIDNIQHQAWRLWSDFLHPEFGFREEYVQTTFSGHRGFHIHVRDPNLLHLDSNARREIVNYIRGEGIDVQSALAGPDVSWGNRARLGMDSMLEQLRVISEKGPDRKITLERLHEILKTRVRLPRSQVRSAGKARILELAELAESPERVSRLRDDRALLVFGETCTPIFWELVKGDASVVMGSAGETDEAVTVDTKRVIRWVGSLHGKSGLRVTEFPLHRLDPSASDRFEPMNESVVFSQQNRMTVRILIDDVTAEMAEERIEGNAGDIFEVSEAMATFLSLKGWAEVTQQ</sequence>
<dbReference type="Gene3D" id="3.90.920.10">
    <property type="entry name" value="DNA primase, PRIM domain"/>
    <property type="match status" value="1"/>
</dbReference>
<dbReference type="PANTHER" id="PTHR10536">
    <property type="entry name" value="DNA PRIMASE SMALL SUBUNIT"/>
    <property type="match status" value="1"/>
</dbReference>
<evidence type="ECO:0000256" key="6">
    <source>
        <dbReference type="ARBA" id="ARBA00022705"/>
    </source>
</evidence>
<organism evidence="10">
    <name type="scientific">marine metagenome</name>
    <dbReference type="NCBI Taxonomy" id="408172"/>
    <lineage>
        <taxon>unclassified sequences</taxon>
        <taxon>metagenomes</taxon>
        <taxon>ecological metagenomes</taxon>
    </lineage>
</organism>
<reference evidence="10" key="1">
    <citation type="submission" date="2018-05" db="EMBL/GenBank/DDBJ databases">
        <authorList>
            <person name="Lanie J.A."/>
            <person name="Ng W.-L."/>
            <person name="Kazmierczak K.M."/>
            <person name="Andrzejewski T.M."/>
            <person name="Davidsen T.M."/>
            <person name="Wayne K.J."/>
            <person name="Tettelin H."/>
            <person name="Glass J.I."/>
            <person name="Rusch D."/>
            <person name="Podicherti R."/>
            <person name="Tsui H.-C.T."/>
            <person name="Winkler M.E."/>
        </authorList>
    </citation>
    <scope>NUCLEOTIDE SEQUENCE</scope>
</reference>
<evidence type="ECO:0000256" key="7">
    <source>
        <dbReference type="ARBA" id="ARBA00022723"/>
    </source>
</evidence>
<dbReference type="Pfam" id="PF01896">
    <property type="entry name" value="DNA_primase_S"/>
    <property type="match status" value="1"/>
</dbReference>
<dbReference type="AlphaFoldDB" id="A0A381WI82"/>
<dbReference type="GO" id="GO:0046872">
    <property type="term" value="F:metal ion binding"/>
    <property type="evidence" value="ECO:0007669"/>
    <property type="project" value="UniProtKB-KW"/>
</dbReference>
<dbReference type="GO" id="GO:0000428">
    <property type="term" value="C:DNA-directed RNA polymerase complex"/>
    <property type="evidence" value="ECO:0007669"/>
    <property type="project" value="UniProtKB-KW"/>
</dbReference>
<evidence type="ECO:0000313" key="10">
    <source>
        <dbReference type="EMBL" id="SVA52210.1"/>
    </source>
</evidence>
<dbReference type="InterPro" id="IPR023639">
    <property type="entry name" value="DNA_primase_ssu_PriS"/>
</dbReference>
<dbReference type="GO" id="GO:0003899">
    <property type="term" value="F:DNA-directed RNA polymerase activity"/>
    <property type="evidence" value="ECO:0007669"/>
    <property type="project" value="InterPro"/>
</dbReference>
<keyword evidence="7" id="KW-0479">Metal-binding</keyword>
<keyword evidence="2" id="KW-0240">DNA-directed RNA polymerase</keyword>
<evidence type="ECO:0000256" key="8">
    <source>
        <dbReference type="ARBA" id="ARBA00022842"/>
    </source>
</evidence>
<dbReference type="InterPro" id="IPR002755">
    <property type="entry name" value="DNA_primase_S"/>
</dbReference>
<dbReference type="HAMAP" id="MF_00700">
    <property type="entry name" value="DNA_primase_sml_arc"/>
    <property type="match status" value="1"/>
</dbReference>
<keyword evidence="3" id="KW-0639">Primosome</keyword>
<dbReference type="SUPFAM" id="SSF56747">
    <property type="entry name" value="Prim-pol domain"/>
    <property type="match status" value="1"/>
</dbReference>
<keyword evidence="6" id="KW-0235">DNA replication</keyword>
<dbReference type="GO" id="GO:1990077">
    <property type="term" value="C:primosome complex"/>
    <property type="evidence" value="ECO:0007669"/>
    <property type="project" value="UniProtKB-KW"/>
</dbReference>
<proteinExistence type="inferred from homology"/>
<keyword evidence="8" id="KW-0460">Magnesium</keyword>
<evidence type="ECO:0000256" key="9">
    <source>
        <dbReference type="ARBA" id="ARBA00023163"/>
    </source>
</evidence>
<keyword evidence="4" id="KW-0808">Transferase</keyword>
<evidence type="ECO:0008006" key="11">
    <source>
        <dbReference type="Google" id="ProtNLM"/>
    </source>
</evidence>
<keyword evidence="9" id="KW-0804">Transcription</keyword>
<evidence type="ECO:0000256" key="3">
    <source>
        <dbReference type="ARBA" id="ARBA00022515"/>
    </source>
</evidence>
<comment type="similarity">
    <text evidence="1">Belongs to the eukaryotic-type primase small subunit family.</text>
</comment>
<accession>A0A381WI82</accession>
<evidence type="ECO:0000256" key="5">
    <source>
        <dbReference type="ARBA" id="ARBA00022695"/>
    </source>
</evidence>
<dbReference type="GO" id="GO:0006269">
    <property type="term" value="P:DNA replication, synthesis of primer"/>
    <property type="evidence" value="ECO:0007669"/>
    <property type="project" value="UniProtKB-KW"/>
</dbReference>
<evidence type="ECO:0000256" key="4">
    <source>
        <dbReference type="ARBA" id="ARBA00022679"/>
    </source>
</evidence>